<comment type="subcellular location">
    <subcellularLocation>
        <location evidence="1">Cell membrane</location>
        <topology evidence="1">Multi-pass membrane protein</topology>
    </subcellularLocation>
</comment>
<keyword evidence="4 6" id="KW-1133">Transmembrane helix</keyword>
<gene>
    <name evidence="9" type="ORF">CBF30_01955</name>
</gene>
<protein>
    <recommendedName>
        <fullName evidence="11">ABC3 transporter permease protein domain-containing protein</fullName>
    </recommendedName>
</protein>
<dbReference type="InterPro" id="IPR003838">
    <property type="entry name" value="ABC3_permease_C"/>
</dbReference>
<evidence type="ECO:0000256" key="4">
    <source>
        <dbReference type="ARBA" id="ARBA00022989"/>
    </source>
</evidence>
<dbReference type="GO" id="GO:0005886">
    <property type="term" value="C:plasma membrane"/>
    <property type="evidence" value="ECO:0007669"/>
    <property type="project" value="UniProtKB-SubCell"/>
</dbReference>
<evidence type="ECO:0000259" key="7">
    <source>
        <dbReference type="Pfam" id="PF02687"/>
    </source>
</evidence>
<keyword evidence="2" id="KW-1003">Cell membrane</keyword>
<dbReference type="InterPro" id="IPR025857">
    <property type="entry name" value="MacB_PCD"/>
</dbReference>
<evidence type="ECO:0000256" key="6">
    <source>
        <dbReference type="SAM" id="Phobius"/>
    </source>
</evidence>
<keyword evidence="10" id="KW-1185">Reference proteome</keyword>
<dbReference type="Proteomes" id="UP000288669">
    <property type="component" value="Unassembled WGS sequence"/>
</dbReference>
<feature type="domain" description="MacB-like periplasmic core" evidence="8">
    <location>
        <begin position="22"/>
        <end position="314"/>
    </location>
</feature>
<dbReference type="OrthoDB" id="9812886at2"/>
<dbReference type="RefSeq" id="WP_126822224.1">
    <property type="nucleotide sequence ID" value="NZ_JBHLWU010000001.1"/>
</dbReference>
<dbReference type="PANTHER" id="PTHR30572">
    <property type="entry name" value="MEMBRANE COMPONENT OF TRANSPORTER-RELATED"/>
    <property type="match status" value="1"/>
</dbReference>
<organism evidence="9 10">
    <name type="scientific">Vagococcus entomophilus</name>
    <dbReference type="NCBI Taxonomy" id="1160095"/>
    <lineage>
        <taxon>Bacteria</taxon>
        <taxon>Bacillati</taxon>
        <taxon>Bacillota</taxon>
        <taxon>Bacilli</taxon>
        <taxon>Lactobacillales</taxon>
        <taxon>Enterococcaceae</taxon>
        <taxon>Vagococcus</taxon>
    </lineage>
</organism>
<evidence type="ECO:0000313" key="10">
    <source>
        <dbReference type="Proteomes" id="UP000288669"/>
    </source>
</evidence>
<evidence type="ECO:0000256" key="5">
    <source>
        <dbReference type="ARBA" id="ARBA00023136"/>
    </source>
</evidence>
<dbReference type="GO" id="GO:0022857">
    <property type="term" value="F:transmembrane transporter activity"/>
    <property type="evidence" value="ECO:0007669"/>
    <property type="project" value="TreeGrafter"/>
</dbReference>
<evidence type="ECO:0000256" key="1">
    <source>
        <dbReference type="ARBA" id="ARBA00004651"/>
    </source>
</evidence>
<name>A0A430AIU0_9ENTE</name>
<evidence type="ECO:0000256" key="2">
    <source>
        <dbReference type="ARBA" id="ARBA00022475"/>
    </source>
</evidence>
<dbReference type="Pfam" id="PF02687">
    <property type="entry name" value="FtsX"/>
    <property type="match status" value="1"/>
</dbReference>
<dbReference type="Pfam" id="PF12704">
    <property type="entry name" value="MacB_PCD"/>
    <property type="match status" value="1"/>
</dbReference>
<dbReference type="InterPro" id="IPR050250">
    <property type="entry name" value="Macrolide_Exporter_MacB"/>
</dbReference>
<evidence type="ECO:0000259" key="8">
    <source>
        <dbReference type="Pfam" id="PF12704"/>
    </source>
</evidence>
<dbReference type="PANTHER" id="PTHR30572:SF9">
    <property type="entry name" value="ABC TRANSPORTER PERMEASE PROTEIN"/>
    <property type="match status" value="1"/>
</dbReference>
<feature type="transmembrane region" description="Helical" evidence="6">
    <location>
        <begin position="473"/>
        <end position="495"/>
    </location>
</feature>
<evidence type="ECO:0008006" key="11">
    <source>
        <dbReference type="Google" id="ProtNLM"/>
    </source>
</evidence>
<dbReference type="EMBL" id="NGJZ01000001">
    <property type="protein sequence ID" value="RSU08029.1"/>
    <property type="molecule type" value="Genomic_DNA"/>
</dbReference>
<feature type="transmembrane region" description="Helical" evidence="6">
    <location>
        <begin position="348"/>
        <end position="369"/>
    </location>
</feature>
<evidence type="ECO:0000313" key="9">
    <source>
        <dbReference type="EMBL" id="RSU08029.1"/>
    </source>
</evidence>
<reference evidence="9 10" key="1">
    <citation type="submission" date="2017-05" db="EMBL/GenBank/DDBJ databases">
        <title>Vagococcus spp. assemblies.</title>
        <authorList>
            <person name="Gulvik C.A."/>
        </authorList>
    </citation>
    <scope>NUCLEOTIDE SEQUENCE [LARGE SCALE GENOMIC DNA]</scope>
    <source>
        <strain evidence="9 10">DSM 24756</strain>
    </source>
</reference>
<dbReference type="AlphaFoldDB" id="A0A430AIU0"/>
<keyword evidence="3 6" id="KW-0812">Transmembrane</keyword>
<accession>A0A430AIU0</accession>
<feature type="transmembrane region" description="Helical" evidence="6">
    <location>
        <begin position="389"/>
        <end position="410"/>
    </location>
</feature>
<comment type="caution">
    <text evidence="9">The sequence shown here is derived from an EMBL/GenBank/DDBJ whole genome shotgun (WGS) entry which is preliminary data.</text>
</comment>
<evidence type="ECO:0000256" key="3">
    <source>
        <dbReference type="ARBA" id="ARBA00022692"/>
    </source>
</evidence>
<proteinExistence type="predicted"/>
<feature type="domain" description="ABC3 transporter permease C-terminal" evidence="7">
    <location>
        <begin position="349"/>
        <end position="499"/>
    </location>
</feature>
<sequence>MNFFKRAFCSITRKKGKSFILFAVVFVLGNVIAGAIAIRQATINVEKEIKSKLGATATITTDQKKITKYFSEHPDGKDAEKDLAPPKIEEIKKIGELSYVKYYDYSNSGYLTTNNLKSYQSKDSDSGMMNVGKYNFTLKGVNYPKILDLEENKIKLVSGRAFSDKDILSESPEAVISQKVAELNNLAVGDSMTADAVIGSEEYNTTTGLPKETATKDIPIKIIGIYQSVKSDKQNSSKSSGNGSMDKYLEEDKINTLYLSNKAVVKIQETLNEFQQEKFPSTEQGSLSASVSDYYQSYFVLKSPEDVEAFKQEAAPYVKSKYYKVLASADQYDSIAGPIKGMAKIAKYVIIVSVLATIFILALVVLLFLRDRKHELGIYLSLGEKRWKVIGQIVIEVFVVSIVAMTLSVFSGNVLAKGVSDSLVQSQVSTSEKDSSIEDTTEAYEFSQLSNVSLSQKDIAHSYKVSLSPVYIISYYLVGLLTLLVATILPLVYIVRLNPKKIMM</sequence>
<keyword evidence="5 6" id="KW-0472">Membrane</keyword>